<proteinExistence type="predicted"/>
<name>A0A0J8FRT6_9PSED</name>
<accession>A0A0J8FRT6</accession>
<sequence length="175" mass="19384">MGTSVVPSCLFAAIDAVYLPADLKCSEDISTDVEAREYGGCRFMLGTRQIVFRVAKTTPTKIGQFVTLWKRPCATSVIAPLDSNDNIDFVLIHAAGTEQSGQFVFDRATLLSHGVMSINGVGGKRALRVYPPWSRPIAKQALQTQQWQLQYFVTVEPSDQTSLQHIKSLFKCSRK</sequence>
<dbReference type="PIRSF" id="PIRSF032285">
    <property type="entry name" value="UCP032285"/>
    <property type="match status" value="1"/>
</dbReference>
<evidence type="ECO:0000313" key="2">
    <source>
        <dbReference type="Proteomes" id="UP000037551"/>
    </source>
</evidence>
<organism evidence="1 2">
    <name type="scientific">Pseudomonas fildesensis</name>
    <dbReference type="NCBI Taxonomy" id="1674920"/>
    <lineage>
        <taxon>Bacteria</taxon>
        <taxon>Pseudomonadati</taxon>
        <taxon>Pseudomonadota</taxon>
        <taxon>Gammaproteobacteria</taxon>
        <taxon>Pseudomonadales</taxon>
        <taxon>Pseudomonadaceae</taxon>
        <taxon>Pseudomonas</taxon>
    </lineage>
</organism>
<dbReference type="OrthoDB" id="4954833at2"/>
<comment type="caution">
    <text evidence="1">The sequence shown here is derived from an EMBL/GenBank/DDBJ whole genome shotgun (WGS) entry which is preliminary data.</text>
</comment>
<protein>
    <recommendedName>
        <fullName evidence="3">MepB domain containing protein</fullName>
    </recommendedName>
</protein>
<gene>
    <name evidence="1" type="ORF">ACR52_25140</name>
</gene>
<dbReference type="EMBL" id="LFMW01000021">
    <property type="protein sequence ID" value="KMT52930.1"/>
    <property type="molecule type" value="Genomic_DNA"/>
</dbReference>
<dbReference type="Proteomes" id="UP000037551">
    <property type="component" value="Unassembled WGS sequence"/>
</dbReference>
<dbReference type="PATRIC" id="fig|1674920.3.peg.3457"/>
<dbReference type="Pfam" id="PF08877">
    <property type="entry name" value="MepB-like"/>
    <property type="match status" value="1"/>
</dbReference>
<keyword evidence="2" id="KW-1185">Reference proteome</keyword>
<dbReference type="InterPro" id="IPR038231">
    <property type="entry name" value="MepB-like_sf"/>
</dbReference>
<dbReference type="AlphaFoldDB" id="A0A0J8FRT6"/>
<evidence type="ECO:0008006" key="3">
    <source>
        <dbReference type="Google" id="ProtNLM"/>
    </source>
</evidence>
<reference evidence="1 2" key="1">
    <citation type="submission" date="2015-06" db="EMBL/GenBank/DDBJ databases">
        <title>Draft genome sequence of an Antarctic Pseudomonas sp. strain KG01 with full potential for biotechnological applications.</title>
        <authorList>
            <person name="Pavlov M.S."/>
            <person name="Lira F."/>
            <person name="Martinez J.L."/>
            <person name="Marshall S.H."/>
        </authorList>
    </citation>
    <scope>NUCLEOTIDE SEQUENCE [LARGE SCALE GENOMIC DNA]</scope>
    <source>
        <strain evidence="1 2">KG01</strain>
    </source>
</reference>
<dbReference type="InterPro" id="IPR011235">
    <property type="entry name" value="MepB-like"/>
</dbReference>
<dbReference type="Gene3D" id="3.40.1350.140">
    <property type="entry name" value="MepB-like"/>
    <property type="match status" value="1"/>
</dbReference>
<evidence type="ECO:0000313" key="1">
    <source>
        <dbReference type="EMBL" id="KMT52930.1"/>
    </source>
</evidence>
<dbReference type="RefSeq" id="WP_048730650.1">
    <property type="nucleotide sequence ID" value="NZ_LFMW01000021.1"/>
</dbReference>